<dbReference type="GO" id="GO:0030154">
    <property type="term" value="P:cell differentiation"/>
    <property type="evidence" value="ECO:0007669"/>
    <property type="project" value="UniProtKB-KW"/>
</dbReference>
<dbReference type="Proteomes" id="UP001652660">
    <property type="component" value="Chromosome 7e"/>
</dbReference>
<evidence type="ECO:0000313" key="7">
    <source>
        <dbReference type="Proteomes" id="UP001652660"/>
    </source>
</evidence>
<keyword evidence="4 5" id="KW-0287">Flowering</keyword>
<proteinExistence type="inferred from homology"/>
<dbReference type="OrthoDB" id="1166059at2759"/>
<sequence>MATATTQKSISKELELVDGKKAKLKSAFEELQAHYSVTNLNWEDLDSYFTSLQSHLLHKFSRLQSQKPDPKPLSQPQPQQPKQKETPAKDLSNPVPARAELKSFCENMDGLGLRNYILDRPRERAAIRVELADAWKYAPDPAKMVVDAVQGLIADDSGSGTSVDLGGLRRVGVVLLEELMRAKVEIRDGVKEKAKAIAAEWKGKLAAASSGSGSGGDGGGEEDGLEKLCFLHMLAAFGLVENDGFDLNELVEYAAVIARYRQAVELCRALKFGDKISDIIQKLIGEGKHLLAVKFIFQFEMTDRFPPVPLLKTYVLDSKKLAQKVRKDGKSSRQSLNEAAAKEISSLKSVIRIIEDHNLESQYSKDILLKLVEKLEKERTSKKRPAPVPAVKAQQQKPNVGKQSRKIGAAGRSTFQKNVATNPTVPTVQQPHMQMAGLLADPYLSTSAAAYGLAGSTPAVAPYGGTSAGIYGLPGTHIDPSVAGLYPSETSTRPSYYDRKWCRSLLQIQIPQTLRWIGSSSCPVKPKPKPKPPNTPQKHPSSLSLSLSNTHTQRCACI</sequence>
<keyword evidence="2 5" id="KW-0217">Developmental protein</keyword>
<dbReference type="PANTHER" id="PTHR31791">
    <property type="entry name" value="FRIGIDA-LIKE PROTEIN 3-RELATED"/>
    <property type="match status" value="1"/>
</dbReference>
<protein>
    <recommendedName>
        <fullName evidence="5">FRIGIDA-like protein</fullName>
    </recommendedName>
</protein>
<evidence type="ECO:0000313" key="8">
    <source>
        <dbReference type="RefSeq" id="XP_027063773.1"/>
    </source>
</evidence>
<dbReference type="AlphaFoldDB" id="A0A6P6SC68"/>
<accession>A0A6P6SC68</accession>
<feature type="region of interest" description="Disordered" evidence="6">
    <location>
        <begin position="378"/>
        <end position="405"/>
    </location>
</feature>
<dbReference type="GO" id="GO:0009908">
    <property type="term" value="P:flower development"/>
    <property type="evidence" value="ECO:0007669"/>
    <property type="project" value="UniProtKB-KW"/>
</dbReference>
<evidence type="ECO:0000256" key="6">
    <source>
        <dbReference type="SAM" id="MobiDB-lite"/>
    </source>
</evidence>
<dbReference type="PANTHER" id="PTHR31791:SF47">
    <property type="entry name" value="INACTIVE FRIGIDA-LIKE PROTEIN 2"/>
    <property type="match status" value="1"/>
</dbReference>
<gene>
    <name evidence="8" type="primary">LOC113690150</name>
</gene>
<keyword evidence="7" id="KW-1185">Reference proteome</keyword>
<evidence type="ECO:0000256" key="2">
    <source>
        <dbReference type="ARBA" id="ARBA00022473"/>
    </source>
</evidence>
<evidence type="ECO:0000256" key="1">
    <source>
        <dbReference type="ARBA" id="ARBA00008956"/>
    </source>
</evidence>
<comment type="similarity">
    <text evidence="1 5">Belongs to the Frigida family.</text>
</comment>
<feature type="compositionally biased region" description="Low complexity" evidence="6">
    <location>
        <begin position="536"/>
        <end position="548"/>
    </location>
</feature>
<evidence type="ECO:0000256" key="3">
    <source>
        <dbReference type="ARBA" id="ARBA00022782"/>
    </source>
</evidence>
<reference evidence="7" key="1">
    <citation type="journal article" date="2025" name="Foods">
        <title>Unveiling the Microbial Signatures of Arabica Coffee Cherries: Insights into Ripeness Specific Diversity, Functional Traits, and Implications for Quality and Safety.</title>
        <authorList>
            <consortium name="RefSeq"/>
            <person name="Tenea G.N."/>
            <person name="Cifuentes V."/>
            <person name="Reyes P."/>
            <person name="Cevallos-Vallejos M."/>
        </authorList>
    </citation>
    <scope>NUCLEOTIDE SEQUENCE [LARGE SCALE GENOMIC DNA]</scope>
</reference>
<feature type="compositionally biased region" description="Polar residues" evidence="6">
    <location>
        <begin position="393"/>
        <end position="402"/>
    </location>
</feature>
<dbReference type="InterPro" id="IPR012474">
    <property type="entry name" value="Frigida"/>
</dbReference>
<evidence type="ECO:0000256" key="4">
    <source>
        <dbReference type="ARBA" id="ARBA00023089"/>
    </source>
</evidence>
<keyword evidence="3 5" id="KW-0221">Differentiation</keyword>
<feature type="region of interest" description="Disordered" evidence="6">
    <location>
        <begin position="64"/>
        <end position="95"/>
    </location>
</feature>
<feature type="region of interest" description="Disordered" evidence="6">
    <location>
        <begin position="521"/>
        <end position="552"/>
    </location>
</feature>
<dbReference type="Pfam" id="PF07899">
    <property type="entry name" value="Frigida"/>
    <property type="match status" value="1"/>
</dbReference>
<name>A0A6P6SC68_COFAR</name>
<dbReference type="RefSeq" id="XP_027063773.1">
    <property type="nucleotide sequence ID" value="XM_027207972.2"/>
</dbReference>
<dbReference type="GeneID" id="113690150"/>
<evidence type="ECO:0000256" key="5">
    <source>
        <dbReference type="RuleBase" id="RU364012"/>
    </source>
</evidence>
<reference evidence="8" key="2">
    <citation type="submission" date="2025-08" db="UniProtKB">
        <authorList>
            <consortium name="RefSeq"/>
        </authorList>
    </citation>
    <scope>IDENTIFICATION</scope>
    <source>
        <tissue evidence="8">Leaves</tissue>
    </source>
</reference>
<organism evidence="7 8">
    <name type="scientific">Coffea arabica</name>
    <name type="common">Arabian coffee</name>
    <dbReference type="NCBI Taxonomy" id="13443"/>
    <lineage>
        <taxon>Eukaryota</taxon>
        <taxon>Viridiplantae</taxon>
        <taxon>Streptophyta</taxon>
        <taxon>Embryophyta</taxon>
        <taxon>Tracheophyta</taxon>
        <taxon>Spermatophyta</taxon>
        <taxon>Magnoliopsida</taxon>
        <taxon>eudicotyledons</taxon>
        <taxon>Gunneridae</taxon>
        <taxon>Pentapetalae</taxon>
        <taxon>asterids</taxon>
        <taxon>lamiids</taxon>
        <taxon>Gentianales</taxon>
        <taxon>Rubiaceae</taxon>
        <taxon>Ixoroideae</taxon>
        <taxon>Gardenieae complex</taxon>
        <taxon>Bertiereae - Coffeeae clade</taxon>
        <taxon>Coffeeae</taxon>
        <taxon>Coffea</taxon>
    </lineage>
</organism>